<dbReference type="InterPro" id="IPR050680">
    <property type="entry name" value="YpeA/RimI_acetyltransf"/>
</dbReference>
<dbReference type="Gene3D" id="3.40.630.30">
    <property type="match status" value="1"/>
</dbReference>
<evidence type="ECO:0000256" key="2">
    <source>
        <dbReference type="ARBA" id="ARBA00023315"/>
    </source>
</evidence>
<dbReference type="InterPro" id="IPR000182">
    <property type="entry name" value="GNAT_dom"/>
</dbReference>
<reference evidence="4 5" key="1">
    <citation type="journal article" date="2016" name="Syst. Appl. Microbiol.">
        <title>Vibrio bivalvicida sp. nov., a novel larval pathogen for bivalve molluscs reared in a hatchery.</title>
        <authorList>
            <person name="Dubert J."/>
            <person name="Romalde J.L."/>
            <person name="Prado S."/>
            <person name="Barja J.L."/>
        </authorList>
    </citation>
    <scope>NUCLEOTIDE SEQUENCE [LARGE SCALE GENOMIC DNA]</scope>
    <source>
        <strain evidence="4 5">605</strain>
    </source>
</reference>
<dbReference type="Proteomes" id="UP000078406">
    <property type="component" value="Unassembled WGS sequence"/>
</dbReference>
<proteinExistence type="predicted"/>
<protein>
    <submittedName>
        <fullName evidence="4">GNAT family acetyltransferase</fullName>
    </submittedName>
</protein>
<dbReference type="PANTHER" id="PTHR43420">
    <property type="entry name" value="ACETYLTRANSFERASE"/>
    <property type="match status" value="1"/>
</dbReference>
<evidence type="ECO:0000259" key="3">
    <source>
        <dbReference type="PROSITE" id="PS51186"/>
    </source>
</evidence>
<evidence type="ECO:0000256" key="1">
    <source>
        <dbReference type="ARBA" id="ARBA00022679"/>
    </source>
</evidence>
<dbReference type="SUPFAM" id="SSF55729">
    <property type="entry name" value="Acyl-CoA N-acyltransferases (Nat)"/>
    <property type="match status" value="1"/>
</dbReference>
<dbReference type="PROSITE" id="PS51186">
    <property type="entry name" value="GNAT"/>
    <property type="match status" value="1"/>
</dbReference>
<organism evidence="4 5">
    <name type="scientific">Vibrio bivalvicida</name>
    <dbReference type="NCBI Taxonomy" id="1276888"/>
    <lineage>
        <taxon>Bacteria</taxon>
        <taxon>Pseudomonadati</taxon>
        <taxon>Pseudomonadota</taxon>
        <taxon>Gammaproteobacteria</taxon>
        <taxon>Vibrionales</taxon>
        <taxon>Vibrionaceae</taxon>
        <taxon>Vibrio</taxon>
        <taxon>Vibrio oreintalis group</taxon>
    </lineage>
</organism>
<accession>A0A177XW01</accession>
<keyword evidence="1 4" id="KW-0808">Transferase</keyword>
<keyword evidence="2" id="KW-0012">Acyltransferase</keyword>
<dbReference type="CDD" id="cd04301">
    <property type="entry name" value="NAT_SF"/>
    <property type="match status" value="1"/>
</dbReference>
<gene>
    <name evidence="4" type="ORF">APB76_18780</name>
</gene>
<dbReference type="InterPro" id="IPR016181">
    <property type="entry name" value="Acyl_CoA_acyltransferase"/>
</dbReference>
<comment type="caution">
    <text evidence="4">The sequence shown here is derived from an EMBL/GenBank/DDBJ whole genome shotgun (WGS) entry which is preliminary data.</text>
</comment>
<sequence length="134" mass="15455">MRVERVTAEQTLALRHAVLWPTKSLEFCRVAEDEFGFHYGGFIGDQLAGVASVFVEQDEARLRKFAVLPEYQGQGIGSMMLETMLSEVRDFQVTFFWCDARESALGIYRKFGMSKQGERFYKGEIPYFKMSIEL</sequence>
<dbReference type="Pfam" id="PF13673">
    <property type="entry name" value="Acetyltransf_10"/>
    <property type="match status" value="1"/>
</dbReference>
<evidence type="ECO:0000313" key="4">
    <source>
        <dbReference type="EMBL" id="OAJ92729.1"/>
    </source>
</evidence>
<name>A0A177XW01_9VIBR</name>
<dbReference type="GO" id="GO:0016747">
    <property type="term" value="F:acyltransferase activity, transferring groups other than amino-acyl groups"/>
    <property type="evidence" value="ECO:0007669"/>
    <property type="project" value="InterPro"/>
</dbReference>
<feature type="domain" description="N-acetyltransferase" evidence="3">
    <location>
        <begin position="1"/>
        <end position="134"/>
    </location>
</feature>
<dbReference type="PANTHER" id="PTHR43420:SF47">
    <property type="entry name" value="N-ACETYLTRANSFERASE DOMAIN-CONTAINING PROTEIN"/>
    <property type="match status" value="1"/>
</dbReference>
<dbReference type="RefSeq" id="WP_054962295.1">
    <property type="nucleotide sequence ID" value="NZ_LLEI02000064.1"/>
</dbReference>
<dbReference type="EMBL" id="LLEI02000064">
    <property type="protein sequence ID" value="OAJ92729.1"/>
    <property type="molecule type" value="Genomic_DNA"/>
</dbReference>
<evidence type="ECO:0000313" key="5">
    <source>
        <dbReference type="Proteomes" id="UP000078406"/>
    </source>
</evidence>
<dbReference type="AlphaFoldDB" id="A0A177XW01"/>